<organism evidence="1 2">
    <name type="scientific">Bos mutus grunniens</name>
    <name type="common">Wild yak</name>
    <name type="synonym">Bos grunniens</name>
    <dbReference type="NCBI Taxonomy" id="30521"/>
    <lineage>
        <taxon>Eukaryota</taxon>
        <taxon>Metazoa</taxon>
        <taxon>Chordata</taxon>
        <taxon>Craniata</taxon>
        <taxon>Vertebrata</taxon>
        <taxon>Euteleostomi</taxon>
        <taxon>Mammalia</taxon>
        <taxon>Eutheria</taxon>
        <taxon>Laurasiatheria</taxon>
        <taxon>Artiodactyla</taxon>
        <taxon>Ruminantia</taxon>
        <taxon>Pecora</taxon>
        <taxon>Bovidae</taxon>
        <taxon>Bovinae</taxon>
        <taxon>Bos</taxon>
    </lineage>
</organism>
<proteinExistence type="predicted"/>
<evidence type="ECO:0000313" key="1">
    <source>
        <dbReference type="Ensembl" id="ENSBGRP00000029882.1"/>
    </source>
</evidence>
<name>A0A8B9Y3Y0_BOSMU</name>
<reference evidence="1" key="2">
    <citation type="submission" date="2025-08" db="UniProtKB">
        <authorList>
            <consortium name="Ensembl"/>
        </authorList>
    </citation>
    <scope>IDENTIFICATION</scope>
</reference>
<keyword evidence="2" id="KW-1185">Reference proteome</keyword>
<accession>A0A8B9Y3Y0</accession>
<dbReference type="Ensembl" id="ENSBGRT00000034593.1">
    <property type="protein sequence ID" value="ENSBGRP00000029882.1"/>
    <property type="gene ID" value="ENSBGRG00000018869.1"/>
</dbReference>
<evidence type="ECO:0000313" key="2">
    <source>
        <dbReference type="Proteomes" id="UP000694520"/>
    </source>
</evidence>
<dbReference type="GeneTree" id="ENSGT00950000185867"/>
<dbReference type="AlphaFoldDB" id="A0A8B9Y3Y0"/>
<reference evidence="1" key="3">
    <citation type="submission" date="2025-09" db="UniProtKB">
        <authorList>
            <consortium name="Ensembl"/>
        </authorList>
    </citation>
    <scope>IDENTIFICATION</scope>
</reference>
<sequence length="69" mass="7130">MCAAAGMCACGGEGTPGRCYHPLPSRVPAGACDLLSTGGRPSAPPQQSSCKIRWSKLLANLDPSLQCKR</sequence>
<reference evidence="1" key="1">
    <citation type="submission" date="2019-05" db="EMBL/GenBank/DDBJ databases">
        <authorList>
            <person name="Zhang S."/>
            <person name="Liu J."/>
        </authorList>
    </citation>
    <scope>NUCLEOTIDE SEQUENCE [LARGE SCALE GENOMIC DNA]</scope>
</reference>
<protein>
    <submittedName>
        <fullName evidence="1">Uncharacterized protein</fullName>
    </submittedName>
</protein>
<dbReference type="Proteomes" id="UP000694520">
    <property type="component" value="Chromosome 4"/>
</dbReference>